<reference evidence="3" key="1">
    <citation type="journal article" date="2019" name="Int. J. Syst. Evol. Microbiol.">
        <title>The Global Catalogue of Microorganisms (GCM) 10K type strain sequencing project: providing services to taxonomists for standard genome sequencing and annotation.</title>
        <authorList>
            <consortium name="The Broad Institute Genomics Platform"/>
            <consortium name="The Broad Institute Genome Sequencing Center for Infectious Disease"/>
            <person name="Wu L."/>
            <person name="Ma J."/>
        </authorList>
    </citation>
    <scope>NUCLEOTIDE SEQUENCE [LARGE SCALE GENOMIC DNA]</scope>
    <source>
        <strain evidence="3">JCM 32105</strain>
    </source>
</reference>
<dbReference type="InterPro" id="IPR051055">
    <property type="entry name" value="PIF1_helicase"/>
</dbReference>
<dbReference type="Gene3D" id="3.40.50.300">
    <property type="entry name" value="P-loop containing nucleotide triphosphate hydrolases"/>
    <property type="match status" value="2"/>
</dbReference>
<organism evidence="2 3">
    <name type="scientific">Nemorincola caseinilytica</name>
    <dbReference type="NCBI Taxonomy" id="2054315"/>
    <lineage>
        <taxon>Bacteria</taxon>
        <taxon>Pseudomonadati</taxon>
        <taxon>Bacteroidota</taxon>
        <taxon>Chitinophagia</taxon>
        <taxon>Chitinophagales</taxon>
        <taxon>Chitinophagaceae</taxon>
        <taxon>Nemorincola</taxon>
    </lineage>
</organism>
<evidence type="ECO:0000313" key="3">
    <source>
        <dbReference type="Proteomes" id="UP001500067"/>
    </source>
</evidence>
<evidence type="ECO:0000313" key="2">
    <source>
        <dbReference type="EMBL" id="GAA4463875.1"/>
    </source>
</evidence>
<feature type="domain" description="AAA+ ATPase" evidence="1">
    <location>
        <begin position="31"/>
        <end position="206"/>
    </location>
</feature>
<proteinExistence type="predicted"/>
<dbReference type="PANTHER" id="PTHR47642:SF5">
    <property type="entry name" value="ATP-DEPENDENT DNA HELICASE"/>
    <property type="match status" value="1"/>
</dbReference>
<dbReference type="Proteomes" id="UP001500067">
    <property type="component" value="Unassembled WGS sequence"/>
</dbReference>
<dbReference type="InterPro" id="IPR010285">
    <property type="entry name" value="DNA_helicase_pif1-like_DEAD"/>
</dbReference>
<comment type="caution">
    <text evidence="2">The sequence shown here is derived from an EMBL/GenBank/DDBJ whole genome shotgun (WGS) entry which is preliminary data.</text>
</comment>
<dbReference type="EMBL" id="BAABFA010000009">
    <property type="protein sequence ID" value="GAA4463875.1"/>
    <property type="molecule type" value="Genomic_DNA"/>
</dbReference>
<dbReference type="SUPFAM" id="SSF52540">
    <property type="entry name" value="P-loop containing nucleoside triphosphate hydrolases"/>
    <property type="match status" value="2"/>
</dbReference>
<dbReference type="InterPro" id="IPR027417">
    <property type="entry name" value="P-loop_NTPase"/>
</dbReference>
<dbReference type="Pfam" id="PF05970">
    <property type="entry name" value="PIF1"/>
    <property type="match status" value="1"/>
</dbReference>
<keyword evidence="3" id="KW-1185">Reference proteome</keyword>
<gene>
    <name evidence="2" type="ORF">GCM10023093_13160</name>
</gene>
<protein>
    <submittedName>
        <fullName evidence="2">Helix-turn-helix domain-containing protein</fullName>
    </submittedName>
</protein>
<evidence type="ECO:0000259" key="1">
    <source>
        <dbReference type="SMART" id="SM00382"/>
    </source>
</evidence>
<accession>A0ABP8ND90</accession>
<name>A0ABP8ND90_9BACT</name>
<dbReference type="PANTHER" id="PTHR47642">
    <property type="entry name" value="ATP-DEPENDENT DNA HELICASE"/>
    <property type="match status" value="1"/>
</dbReference>
<dbReference type="SMART" id="SM00382">
    <property type="entry name" value="AAA"/>
    <property type="match status" value="1"/>
</dbReference>
<dbReference type="CDD" id="cd18809">
    <property type="entry name" value="SF1_C_RecD"/>
    <property type="match status" value="1"/>
</dbReference>
<sequence>MRGHMLPLTDTETIDTSNTQFRQAVAFVTNTREHLFLTGRAGTGKTTFLKYIKEHCGKQCAVIAPTGVAAMNAGGETIHSFLQLPFGPFAPGRASGFGTGMAEAQDAHSLLANLRMNEMKKKLIRRLDLLIIDEVSMVRADVLDAIDLVLRHVRRDHTQPFGGVQMVLIGDPYQLPPVVTDEDHAILGHFYNGPYFFDSWVIRQYPPVYIELKKIYRQKEQTFIDLLNRVRNGNALQSDVDLLNERYRPGTQQEEGYIVLCTHNHIADDINKRALDGIDAPLHTFEATINGEVNERSIPGERLLQLKKGAQVMFIKNDLQTPRRYYNGKIGKVAGIGTGGIKVSFTDSSETVEVPLDTWRSVRYTLNKQTGNVEEEELGSFTQFPLRLAWAVTVHKSQGLTLEKAIVDLNRAFAPGQVYVALSRCTSLDGLVLRSPLELHNILVDERVMEFSQYENEEDELDAVLAESELKAKALALQQRFMFGALLELMAQHLPDLQKVRSGPKEQNLALHEKITQRLTGAEAHAALFGKQLQTLLAEANEEKLAARLAAAAAYFDKEVLTACLQWVDEHLALLREYQKVLRQTRIWMEVKEMLVVRQKEMRSLSPALSLGEGGGL</sequence>
<dbReference type="InterPro" id="IPR003593">
    <property type="entry name" value="AAA+_ATPase"/>
</dbReference>